<name>A0AAW4XTA3_9BURK</name>
<gene>
    <name evidence="1" type="ORF">LPW39_03905</name>
</gene>
<comment type="caution">
    <text evidence="1">The sequence shown here is derived from an EMBL/GenBank/DDBJ whole genome shotgun (WGS) entry which is preliminary data.</text>
</comment>
<sequence>MPIVAVPPIRDLGTVPNNNMDEATFNVTAENFTTQMAPWGGDVKAVAESAKTNAEYSNQRANDSNTSAEAAAARLVDVQTAANGAFAAANYKGEWSTLTGALAVPATVTHLGRLWYLKLNLANVTTQAPALGSTYWGEVSRNDFTVLPCPAGTTNAADRGLYRMTAATSVLLLPAAPWHGMVVAAANVSGTLTPVISRNGKTICGDAENFTMNALGFQIVLQYDSLSGDWVGVPGLTAFTAAQPAIGTSNTWTASQNFTGGLNMNGNPIVERGSNADGEYTRYADGTQECWKIQTVNTAIANSDGGGVLYSPVVNLGSFARAFSPQAPAVTLTVSGGAGAFITSSSTSQTTTSWGSYYLSSGASRAATNYYISCSASGRWF</sequence>
<accession>A0AAW4XTA3</accession>
<dbReference type="AlphaFoldDB" id="A0AAW4XTA3"/>
<proteinExistence type="predicted"/>
<evidence type="ECO:0000313" key="1">
    <source>
        <dbReference type="EMBL" id="MCD2164278.1"/>
    </source>
</evidence>
<evidence type="ECO:0000313" key="2">
    <source>
        <dbReference type="Proteomes" id="UP001199260"/>
    </source>
</evidence>
<protein>
    <recommendedName>
        <fullName evidence="3">Tail fiber protein</fullName>
    </recommendedName>
</protein>
<evidence type="ECO:0008006" key="3">
    <source>
        <dbReference type="Google" id="ProtNLM"/>
    </source>
</evidence>
<dbReference type="EMBL" id="JAJNCT010000005">
    <property type="protein sequence ID" value="MCD2164278.1"/>
    <property type="molecule type" value="Genomic_DNA"/>
</dbReference>
<reference evidence="1 2" key="1">
    <citation type="submission" date="2021-11" db="EMBL/GenBank/DDBJ databases">
        <title>Genome sequence.</title>
        <authorList>
            <person name="Sun Q."/>
        </authorList>
    </citation>
    <scope>NUCLEOTIDE SEQUENCE [LARGE SCALE GENOMIC DNA]</scope>
    <source>
        <strain evidence="1 2">KCTC 12005</strain>
    </source>
</reference>
<organism evidence="1 2">
    <name type="scientific">Comamonas koreensis</name>
    <dbReference type="NCBI Taxonomy" id="160825"/>
    <lineage>
        <taxon>Bacteria</taxon>
        <taxon>Pseudomonadati</taxon>
        <taxon>Pseudomonadota</taxon>
        <taxon>Betaproteobacteria</taxon>
        <taxon>Burkholderiales</taxon>
        <taxon>Comamonadaceae</taxon>
        <taxon>Comamonas</taxon>
    </lineage>
</organism>
<dbReference type="Proteomes" id="UP001199260">
    <property type="component" value="Unassembled WGS sequence"/>
</dbReference>
<keyword evidence="2" id="KW-1185">Reference proteome</keyword>
<dbReference type="RefSeq" id="WP_230771493.1">
    <property type="nucleotide sequence ID" value="NZ_JAJNCT010000005.1"/>
</dbReference>